<evidence type="ECO:0008006" key="3">
    <source>
        <dbReference type="Google" id="ProtNLM"/>
    </source>
</evidence>
<feature type="transmembrane region" description="Helical" evidence="1">
    <location>
        <begin position="157"/>
        <end position="179"/>
    </location>
</feature>
<dbReference type="KEGG" id="sla:SERLADRAFT_418414"/>
<dbReference type="GeneID" id="18813696"/>
<feature type="transmembrane region" description="Helical" evidence="1">
    <location>
        <begin position="83"/>
        <end position="105"/>
    </location>
</feature>
<feature type="transmembrane region" description="Helical" evidence="1">
    <location>
        <begin position="117"/>
        <end position="142"/>
    </location>
</feature>
<gene>
    <name evidence="2" type="ORF">SERLADRAFT_418414</name>
</gene>
<proteinExistence type="predicted"/>
<keyword evidence="1" id="KW-0812">Transmembrane</keyword>
<dbReference type="EMBL" id="GL945443">
    <property type="protein sequence ID" value="EGO19632.1"/>
    <property type="molecule type" value="Genomic_DNA"/>
</dbReference>
<dbReference type="PANTHER" id="PTHR40465">
    <property type="entry name" value="CHROMOSOME 1, WHOLE GENOME SHOTGUN SEQUENCE"/>
    <property type="match status" value="1"/>
</dbReference>
<accession>F8PBJ4</accession>
<dbReference type="PANTHER" id="PTHR40465:SF1">
    <property type="entry name" value="DUF6534 DOMAIN-CONTAINING PROTEIN"/>
    <property type="match status" value="1"/>
</dbReference>
<dbReference type="OrthoDB" id="3270417at2759"/>
<dbReference type="Proteomes" id="UP000008064">
    <property type="component" value="Unassembled WGS sequence"/>
</dbReference>
<sequence length="297" mass="33256">MADLAELIMRGPQLGTMFAMVLYGITCMQTFLYYRNYPEDRWGVKLTVAVVWILESAHSGMAVASMDYYLIVNFSDSDVILSISHLMSVTYIIGFLNIFVVNLYYAWRIWTLSMKLYIPILLVILAMIRYSLTLAVCAYSIIYRQSWLTFREHAGSYVYGCFAMGIVSDTASAAILAYFLHMQCPTSSLKRTRRLIDQLLFYAIGAGVAAVLFDILEMIVAWLDGNSSKAASTDPFGNSSYETNMSNSLNVRHHQVKTVTQGPLVDHFSSVLAVDPILSSEQSSGPNFALKATELRI</sequence>
<protein>
    <recommendedName>
        <fullName evidence="3">Integral membrane protein</fullName>
    </recommendedName>
</protein>
<name>F8PBJ4_SERL9</name>
<dbReference type="AlphaFoldDB" id="F8PBJ4"/>
<evidence type="ECO:0000313" key="2">
    <source>
        <dbReference type="EMBL" id="EGO19632.1"/>
    </source>
</evidence>
<feature type="transmembrane region" description="Helical" evidence="1">
    <location>
        <begin position="46"/>
        <end position="71"/>
    </location>
</feature>
<evidence type="ECO:0000256" key="1">
    <source>
        <dbReference type="SAM" id="Phobius"/>
    </source>
</evidence>
<keyword evidence="1" id="KW-0472">Membrane</keyword>
<dbReference type="HOGENOM" id="CLU_046025_5_2_1"/>
<keyword evidence="1" id="KW-1133">Transmembrane helix</keyword>
<dbReference type="RefSeq" id="XP_007323765.1">
    <property type="nucleotide sequence ID" value="XM_007323703.1"/>
</dbReference>
<reference evidence="2" key="1">
    <citation type="submission" date="2011-04" db="EMBL/GenBank/DDBJ databases">
        <title>Evolution of plant cell wall degrading machinery underlies the functional diversity of forest fungi.</title>
        <authorList>
            <consortium name="US DOE Joint Genome Institute (JGI-PGF)"/>
            <person name="Eastwood D.C."/>
            <person name="Floudas D."/>
            <person name="Binder M."/>
            <person name="Majcherczyk A."/>
            <person name="Schneider P."/>
            <person name="Aerts A."/>
            <person name="Asiegbu F.O."/>
            <person name="Baker S.E."/>
            <person name="Barry K."/>
            <person name="Bendiksby M."/>
            <person name="Blumentritt M."/>
            <person name="Coutinho P.M."/>
            <person name="Cullen D."/>
            <person name="Cullen D."/>
            <person name="Gathman A."/>
            <person name="Goodell B."/>
            <person name="Henrissat B."/>
            <person name="Ihrmark K."/>
            <person name="Kauserud H."/>
            <person name="Kohler A."/>
            <person name="LaButti K."/>
            <person name="Lapidus A."/>
            <person name="Lavin J.L."/>
            <person name="Lee Y.-H."/>
            <person name="Lindquist E."/>
            <person name="Lilly W."/>
            <person name="Lucas S."/>
            <person name="Morin E."/>
            <person name="Murat C."/>
            <person name="Oguiza J.A."/>
            <person name="Park J."/>
            <person name="Pisabarro A.G."/>
            <person name="Riley R."/>
            <person name="Rosling A."/>
            <person name="Salamov A."/>
            <person name="Schmidt O."/>
            <person name="Schmutz J."/>
            <person name="Skrede I."/>
            <person name="Stenlid J."/>
            <person name="Wiebenga A."/>
            <person name="Xie X."/>
            <person name="Kues U."/>
            <person name="Hibbett D.S."/>
            <person name="Hoffmeister D."/>
            <person name="Hogberg N."/>
            <person name="Martin F."/>
            <person name="Grigoriev I.V."/>
            <person name="Watkinson S.C."/>
        </authorList>
    </citation>
    <scope>NUCLEOTIDE SEQUENCE</scope>
    <source>
        <strain evidence="2">S7.9</strain>
    </source>
</reference>
<feature type="transmembrane region" description="Helical" evidence="1">
    <location>
        <begin position="199"/>
        <end position="223"/>
    </location>
</feature>
<feature type="transmembrane region" description="Helical" evidence="1">
    <location>
        <begin position="14"/>
        <end position="34"/>
    </location>
</feature>
<organism>
    <name type="scientific">Serpula lacrymans var. lacrymans (strain S7.9)</name>
    <name type="common">Dry rot fungus</name>
    <dbReference type="NCBI Taxonomy" id="578457"/>
    <lineage>
        <taxon>Eukaryota</taxon>
        <taxon>Fungi</taxon>
        <taxon>Dikarya</taxon>
        <taxon>Basidiomycota</taxon>
        <taxon>Agaricomycotina</taxon>
        <taxon>Agaricomycetes</taxon>
        <taxon>Agaricomycetidae</taxon>
        <taxon>Boletales</taxon>
        <taxon>Coniophorineae</taxon>
        <taxon>Serpulaceae</taxon>
        <taxon>Serpula</taxon>
    </lineage>
</organism>